<dbReference type="RefSeq" id="WP_149198846.1">
    <property type="nucleotide sequence ID" value="NZ_BSOV01000041.1"/>
</dbReference>
<name>A0A6N1AG07_9PROT</name>
<sequence length="85" mass="9376">MDLRDQRFHGLVERSVVIDGVTVVYRYARQSAEDGISKPSKMEVAALYRAALAAETCQIGGPLAISWQDLEELRGGRCNHASPED</sequence>
<dbReference type="KEGG" id="aoz:HUE56_05935"/>
<gene>
    <name evidence="1" type="ORF">HUE56_05935</name>
</gene>
<dbReference type="AlphaFoldDB" id="A0A6N1AG07"/>
<dbReference type="EMBL" id="CP054617">
    <property type="protein sequence ID" value="QKS50058.1"/>
    <property type="molecule type" value="Genomic_DNA"/>
</dbReference>
<reference evidence="1 2" key="1">
    <citation type="submission" date="2020-06" db="EMBL/GenBank/DDBJ databases">
        <title>Complete genome of Azosprillum oryzae KACC14407.</title>
        <authorList>
            <person name="Kim M."/>
            <person name="Park Y.-J."/>
            <person name="Shin J.-H."/>
        </authorList>
    </citation>
    <scope>NUCLEOTIDE SEQUENCE [LARGE SCALE GENOMIC DNA]</scope>
    <source>
        <strain evidence="1 2">KACC 14407</strain>
        <plasmid evidence="1 2">unnamed3</plasmid>
    </source>
</reference>
<proteinExistence type="predicted"/>
<evidence type="ECO:0000313" key="2">
    <source>
        <dbReference type="Proteomes" id="UP000509702"/>
    </source>
</evidence>
<protein>
    <submittedName>
        <fullName evidence="1">Uncharacterized protein</fullName>
    </submittedName>
</protein>
<keyword evidence="2" id="KW-1185">Reference proteome</keyword>
<geneLocation type="plasmid" evidence="1 2">
    <name>unnamed3</name>
</geneLocation>
<accession>A0A6N1AG07</accession>
<evidence type="ECO:0000313" key="1">
    <source>
        <dbReference type="EMBL" id="QKS50058.1"/>
    </source>
</evidence>
<keyword evidence="1" id="KW-0614">Plasmid</keyword>
<dbReference type="Proteomes" id="UP000509702">
    <property type="component" value="Plasmid unnamed3"/>
</dbReference>
<organism evidence="1 2">
    <name type="scientific">Azospirillum oryzae</name>
    <dbReference type="NCBI Taxonomy" id="286727"/>
    <lineage>
        <taxon>Bacteria</taxon>
        <taxon>Pseudomonadati</taxon>
        <taxon>Pseudomonadota</taxon>
        <taxon>Alphaproteobacteria</taxon>
        <taxon>Rhodospirillales</taxon>
        <taxon>Azospirillaceae</taxon>
        <taxon>Azospirillum</taxon>
    </lineage>
</organism>